<sequence length="172" mass="18475">MSSPGEQFAFQANQPAAEVDASTPFVAAADGDLELLQESIKQLGISPNAADSNGFTFLHAACGYCRVEVMKWLIGLNVESNVIDVNARDGDGDTPLHHCDDAVSAKILIEAGADHKVKNEDGQTPLEVKEEELLEGDEEDDSDDEDREKLKGLVAYLKSLDEGKADDTLGVE</sequence>
<dbReference type="Proteomes" id="UP001530293">
    <property type="component" value="Unassembled WGS sequence"/>
</dbReference>
<dbReference type="EMBL" id="JALLBG020000303">
    <property type="protein sequence ID" value="KAL3756502.1"/>
    <property type="molecule type" value="Genomic_DNA"/>
</dbReference>
<keyword evidence="2" id="KW-0040">ANK repeat</keyword>
<evidence type="ECO:0000313" key="4">
    <source>
        <dbReference type="EMBL" id="KAL3756502.1"/>
    </source>
</evidence>
<evidence type="ECO:0008006" key="6">
    <source>
        <dbReference type="Google" id="ProtNLM"/>
    </source>
</evidence>
<proteinExistence type="predicted"/>
<dbReference type="PANTHER" id="PTHR24171">
    <property type="entry name" value="ANKYRIN REPEAT DOMAIN-CONTAINING PROTEIN 39-RELATED"/>
    <property type="match status" value="1"/>
</dbReference>
<dbReference type="InterPro" id="IPR036770">
    <property type="entry name" value="Ankyrin_rpt-contain_sf"/>
</dbReference>
<dbReference type="Pfam" id="PF12796">
    <property type="entry name" value="Ank_2"/>
    <property type="match status" value="1"/>
</dbReference>
<dbReference type="SMART" id="SM00248">
    <property type="entry name" value="ANK"/>
    <property type="match status" value="2"/>
</dbReference>
<dbReference type="InterPro" id="IPR002110">
    <property type="entry name" value="Ankyrin_rpt"/>
</dbReference>
<reference evidence="4 5" key="1">
    <citation type="submission" date="2024-10" db="EMBL/GenBank/DDBJ databases">
        <title>Updated reference genomes for cyclostephanoid diatoms.</title>
        <authorList>
            <person name="Roberts W.R."/>
            <person name="Alverson A.J."/>
        </authorList>
    </citation>
    <scope>NUCLEOTIDE SEQUENCE [LARGE SCALE GENOMIC DNA]</scope>
    <source>
        <strain evidence="4 5">AJA232-27</strain>
    </source>
</reference>
<evidence type="ECO:0000256" key="3">
    <source>
        <dbReference type="SAM" id="MobiDB-lite"/>
    </source>
</evidence>
<comment type="caution">
    <text evidence="4">The sequence shown here is derived from an EMBL/GenBank/DDBJ whole genome shotgun (WGS) entry which is preliminary data.</text>
</comment>
<dbReference type="AlphaFoldDB" id="A0ABD3M2S8"/>
<organism evidence="4 5">
    <name type="scientific">Discostella pseudostelligera</name>
    <dbReference type="NCBI Taxonomy" id="259834"/>
    <lineage>
        <taxon>Eukaryota</taxon>
        <taxon>Sar</taxon>
        <taxon>Stramenopiles</taxon>
        <taxon>Ochrophyta</taxon>
        <taxon>Bacillariophyta</taxon>
        <taxon>Coscinodiscophyceae</taxon>
        <taxon>Thalassiosirophycidae</taxon>
        <taxon>Stephanodiscales</taxon>
        <taxon>Stephanodiscaceae</taxon>
        <taxon>Discostella</taxon>
    </lineage>
</organism>
<dbReference type="SUPFAM" id="SSF48403">
    <property type="entry name" value="Ankyrin repeat"/>
    <property type="match status" value="1"/>
</dbReference>
<feature type="compositionally biased region" description="Acidic residues" evidence="3">
    <location>
        <begin position="129"/>
        <end position="146"/>
    </location>
</feature>
<feature type="region of interest" description="Disordered" evidence="3">
    <location>
        <begin position="114"/>
        <end position="148"/>
    </location>
</feature>
<evidence type="ECO:0000313" key="5">
    <source>
        <dbReference type="Proteomes" id="UP001530293"/>
    </source>
</evidence>
<name>A0ABD3M2S8_9STRA</name>
<keyword evidence="1" id="KW-0677">Repeat</keyword>
<accession>A0ABD3M2S8</accession>
<dbReference type="Gene3D" id="1.25.40.20">
    <property type="entry name" value="Ankyrin repeat-containing domain"/>
    <property type="match status" value="1"/>
</dbReference>
<evidence type="ECO:0000256" key="1">
    <source>
        <dbReference type="ARBA" id="ARBA00022737"/>
    </source>
</evidence>
<evidence type="ECO:0000256" key="2">
    <source>
        <dbReference type="ARBA" id="ARBA00023043"/>
    </source>
</evidence>
<gene>
    <name evidence="4" type="ORF">ACHAWU_009896</name>
</gene>
<keyword evidence="5" id="KW-1185">Reference proteome</keyword>
<protein>
    <recommendedName>
        <fullName evidence="6">Ankyrin</fullName>
    </recommendedName>
</protein>